<feature type="domain" description="HMA" evidence="2">
    <location>
        <begin position="40"/>
        <end position="108"/>
    </location>
</feature>
<keyword evidence="4" id="KW-1185">Reference proteome</keyword>
<dbReference type="SUPFAM" id="SSF55008">
    <property type="entry name" value="HMA, heavy metal-associated domain"/>
    <property type="match status" value="1"/>
</dbReference>
<dbReference type="Pfam" id="PF00403">
    <property type="entry name" value="HMA"/>
    <property type="match status" value="1"/>
</dbReference>
<dbReference type="InterPro" id="IPR006121">
    <property type="entry name" value="HMA_dom"/>
</dbReference>
<dbReference type="InterPro" id="IPR017969">
    <property type="entry name" value="Heavy-metal-associated_CS"/>
</dbReference>
<keyword evidence="1" id="KW-0479">Metal-binding</keyword>
<dbReference type="PROSITE" id="PS50846">
    <property type="entry name" value="HMA_2"/>
    <property type="match status" value="1"/>
</dbReference>
<sequence>MCGSTAPETSLNTAGAAGCSCCGPMQQAGLQIQTAAPVTTIREYLVDGMTCGGCASSVSRAIGRVDGVRDVQVSLVPRGTSTVTVHSTGPVPAEAVRSAVAEAGYKLAGNN</sequence>
<reference evidence="3" key="1">
    <citation type="submission" date="2022-01" db="EMBL/GenBank/DDBJ databases">
        <authorList>
            <person name="Jo J.-H."/>
            <person name="Im W.-T."/>
        </authorList>
    </citation>
    <scope>NUCLEOTIDE SEQUENCE</scope>
    <source>
        <strain evidence="3">I2-34</strain>
    </source>
</reference>
<dbReference type="Proteomes" id="UP001165368">
    <property type="component" value="Unassembled WGS sequence"/>
</dbReference>
<name>A0ABS9L4N3_9MICC</name>
<comment type="caution">
    <text evidence="3">The sequence shown here is derived from an EMBL/GenBank/DDBJ whole genome shotgun (WGS) entry which is preliminary data.</text>
</comment>
<dbReference type="Gene3D" id="3.30.70.100">
    <property type="match status" value="1"/>
</dbReference>
<evidence type="ECO:0000313" key="3">
    <source>
        <dbReference type="EMBL" id="MCG2621647.1"/>
    </source>
</evidence>
<accession>A0ABS9L4N3</accession>
<dbReference type="EMBL" id="JAKLTQ010000003">
    <property type="protein sequence ID" value="MCG2621647.1"/>
    <property type="molecule type" value="Genomic_DNA"/>
</dbReference>
<gene>
    <name evidence="3" type="ORF">LVY72_06920</name>
</gene>
<evidence type="ECO:0000313" key="4">
    <source>
        <dbReference type="Proteomes" id="UP001165368"/>
    </source>
</evidence>
<evidence type="ECO:0000259" key="2">
    <source>
        <dbReference type="PROSITE" id="PS50846"/>
    </source>
</evidence>
<proteinExistence type="predicted"/>
<dbReference type="PROSITE" id="PS01047">
    <property type="entry name" value="HMA_1"/>
    <property type="match status" value="1"/>
</dbReference>
<dbReference type="CDD" id="cd00371">
    <property type="entry name" value="HMA"/>
    <property type="match status" value="1"/>
</dbReference>
<dbReference type="InterPro" id="IPR036163">
    <property type="entry name" value="HMA_dom_sf"/>
</dbReference>
<evidence type="ECO:0000256" key="1">
    <source>
        <dbReference type="ARBA" id="ARBA00022723"/>
    </source>
</evidence>
<organism evidence="3 4">
    <name type="scientific">Arthrobacter hankyongi</name>
    <dbReference type="NCBI Taxonomy" id="2904801"/>
    <lineage>
        <taxon>Bacteria</taxon>
        <taxon>Bacillati</taxon>
        <taxon>Actinomycetota</taxon>
        <taxon>Actinomycetes</taxon>
        <taxon>Micrococcales</taxon>
        <taxon>Micrococcaceae</taxon>
        <taxon>Arthrobacter</taxon>
    </lineage>
</organism>
<protein>
    <submittedName>
        <fullName evidence="3">Heavy-metal-associated domain-containing protein</fullName>
    </submittedName>
</protein>
<dbReference type="RefSeq" id="WP_237819062.1">
    <property type="nucleotide sequence ID" value="NZ_JAKLTQ010000003.1"/>
</dbReference>